<dbReference type="EMBL" id="SSSM01000001">
    <property type="protein sequence ID" value="THG32957.1"/>
    <property type="molecule type" value="Genomic_DNA"/>
</dbReference>
<dbReference type="PANTHER" id="PTHR43114:SF7">
    <property type="entry name" value="ADENOSINE DEAMINASE DOMAIN-CONTAINING PROTEIN"/>
    <property type="match status" value="1"/>
</dbReference>
<dbReference type="PANTHER" id="PTHR43114">
    <property type="entry name" value="ADENINE DEAMINASE"/>
    <property type="match status" value="1"/>
</dbReference>
<dbReference type="InterPro" id="IPR001365">
    <property type="entry name" value="A_deaminase_dom"/>
</dbReference>
<dbReference type="GO" id="GO:0008270">
    <property type="term" value="F:zinc ion binding"/>
    <property type="evidence" value="ECO:0007669"/>
    <property type="project" value="UniProtKB-UniRule"/>
</dbReference>
<comment type="function">
    <text evidence="5">Catalyzes the hydrolytic deamination of adenine to hypoxanthine. Plays an important role in the purine salvage pathway and in nitrogen catabolism.</text>
</comment>
<evidence type="ECO:0000313" key="7">
    <source>
        <dbReference type="EMBL" id="THG32957.1"/>
    </source>
</evidence>
<keyword evidence="1" id="KW-0963">Cytoplasm</keyword>
<comment type="cofactor">
    <cofactor evidence="5">
        <name>Zn(2+)</name>
        <dbReference type="ChEBI" id="CHEBI:29105"/>
    </cofactor>
    <text evidence="5">Binds 1 zinc ion per subunit.</text>
</comment>
<feature type="binding site" evidence="5">
    <location>
        <position position="18"/>
    </location>
    <ligand>
        <name>Zn(2+)</name>
        <dbReference type="ChEBI" id="CHEBI:29105"/>
        <note>catalytic</note>
    </ligand>
</feature>
<keyword evidence="4 5" id="KW-0862">Zinc</keyword>
<keyword evidence="5" id="KW-0546">Nucleotide metabolism</keyword>
<feature type="domain" description="Adenosine deaminase" evidence="6">
    <location>
        <begin position="11"/>
        <end position="331"/>
    </location>
</feature>
<dbReference type="SUPFAM" id="SSF51556">
    <property type="entry name" value="Metallo-dependent hydrolases"/>
    <property type="match status" value="1"/>
</dbReference>
<comment type="caution">
    <text evidence="5">Lacks conserved residue(s) required for the propagation of feature annotation.</text>
</comment>
<dbReference type="GO" id="GO:0000034">
    <property type="term" value="F:adenine deaminase activity"/>
    <property type="evidence" value="ECO:0007669"/>
    <property type="project" value="UniProtKB-UniRule"/>
</dbReference>
<evidence type="ECO:0000256" key="5">
    <source>
        <dbReference type="HAMAP-Rule" id="MF_01962"/>
    </source>
</evidence>
<dbReference type="InterPro" id="IPR032466">
    <property type="entry name" value="Metal_Hydrolase"/>
</dbReference>
<dbReference type="GO" id="GO:0009117">
    <property type="term" value="P:nucleotide metabolic process"/>
    <property type="evidence" value="ECO:0007669"/>
    <property type="project" value="UniProtKB-KW"/>
</dbReference>
<evidence type="ECO:0000256" key="1">
    <source>
        <dbReference type="ARBA" id="ARBA00022490"/>
    </source>
</evidence>
<dbReference type="Proteomes" id="UP000309133">
    <property type="component" value="Unassembled WGS sequence"/>
</dbReference>
<gene>
    <name evidence="7" type="primary">add</name>
    <name evidence="7" type="ORF">E6C64_00870</name>
</gene>
<keyword evidence="2 5" id="KW-0479">Metal-binding</keyword>
<dbReference type="GO" id="GO:0006146">
    <property type="term" value="P:adenine catabolic process"/>
    <property type="evidence" value="ECO:0007669"/>
    <property type="project" value="UniProtKB-UniRule"/>
</dbReference>
<protein>
    <recommendedName>
        <fullName evidence="5">Adenine deaminase</fullName>
        <shortName evidence="5">ADE</shortName>
        <ecNumber evidence="5">3.5.4.2</ecNumber>
    </recommendedName>
    <alternativeName>
        <fullName evidence="5">Adenine aminohydrolase</fullName>
        <shortName evidence="5">AAH</shortName>
    </alternativeName>
</protein>
<reference evidence="7 8" key="1">
    <citation type="submission" date="2019-04" db="EMBL/GenBank/DDBJ databases">
        <authorList>
            <person name="Jiang L."/>
        </authorList>
    </citation>
    <scope>NUCLEOTIDE SEQUENCE [LARGE SCALE GENOMIC DNA]</scope>
    <source>
        <strain evidence="7 8">YIM 131853</strain>
    </source>
</reference>
<dbReference type="PROSITE" id="PS00485">
    <property type="entry name" value="A_DEAMINASE"/>
    <property type="match status" value="1"/>
</dbReference>
<evidence type="ECO:0000259" key="6">
    <source>
        <dbReference type="Pfam" id="PF00962"/>
    </source>
</evidence>
<evidence type="ECO:0000256" key="2">
    <source>
        <dbReference type="ARBA" id="ARBA00022723"/>
    </source>
</evidence>
<feature type="binding site" evidence="5">
    <location>
        <position position="277"/>
    </location>
    <ligand>
        <name>Zn(2+)</name>
        <dbReference type="ChEBI" id="CHEBI:29105"/>
        <note>catalytic</note>
    </ligand>
</feature>
<dbReference type="OrthoDB" id="105475at2"/>
<dbReference type="NCBIfam" id="TIGR01430">
    <property type="entry name" value="aden_deam"/>
    <property type="match status" value="1"/>
</dbReference>
<organism evidence="7 8">
    <name type="scientific">Naasia lichenicola</name>
    <dbReference type="NCBI Taxonomy" id="2565933"/>
    <lineage>
        <taxon>Bacteria</taxon>
        <taxon>Bacillati</taxon>
        <taxon>Actinomycetota</taxon>
        <taxon>Actinomycetes</taxon>
        <taxon>Micrococcales</taxon>
        <taxon>Microbacteriaceae</taxon>
        <taxon>Naasia</taxon>
    </lineage>
</organism>
<dbReference type="GO" id="GO:0043103">
    <property type="term" value="P:hypoxanthine salvage"/>
    <property type="evidence" value="ECO:0007669"/>
    <property type="project" value="UniProtKB-UniRule"/>
</dbReference>
<feature type="site" description="Important for catalytic activity" evidence="5">
    <location>
        <position position="222"/>
    </location>
</feature>
<comment type="catalytic activity">
    <reaction evidence="5">
        <text>adenine + H2O + H(+) = hypoxanthine + NH4(+)</text>
        <dbReference type="Rhea" id="RHEA:23688"/>
        <dbReference type="ChEBI" id="CHEBI:15377"/>
        <dbReference type="ChEBI" id="CHEBI:15378"/>
        <dbReference type="ChEBI" id="CHEBI:16708"/>
        <dbReference type="ChEBI" id="CHEBI:17368"/>
        <dbReference type="ChEBI" id="CHEBI:28938"/>
        <dbReference type="EC" id="3.5.4.2"/>
    </reaction>
</comment>
<comment type="caution">
    <text evidence="7">The sequence shown here is derived from an EMBL/GenBank/DDBJ whole genome shotgun (WGS) entry which is preliminary data.</text>
</comment>
<evidence type="ECO:0000256" key="3">
    <source>
        <dbReference type="ARBA" id="ARBA00022801"/>
    </source>
</evidence>
<dbReference type="AlphaFoldDB" id="A0A4V3WTR1"/>
<dbReference type="GO" id="GO:0009168">
    <property type="term" value="P:purine ribonucleoside monophosphate biosynthetic process"/>
    <property type="evidence" value="ECO:0007669"/>
    <property type="project" value="InterPro"/>
</dbReference>
<keyword evidence="8" id="KW-1185">Reference proteome</keyword>
<evidence type="ECO:0000256" key="4">
    <source>
        <dbReference type="ARBA" id="ARBA00022833"/>
    </source>
</evidence>
<keyword evidence="3 5" id="KW-0378">Hydrolase</keyword>
<comment type="similarity">
    <text evidence="5">Belongs to the metallo-dependent hydrolases superfamily. Adenosine and AMP deaminases family. Adenine deaminase type 2 subfamily.</text>
</comment>
<feature type="binding site" evidence="5">
    <location>
        <position position="196"/>
    </location>
    <ligand>
        <name>Zn(2+)</name>
        <dbReference type="ChEBI" id="CHEBI:29105"/>
        <note>catalytic</note>
    </ligand>
</feature>
<dbReference type="Gene3D" id="3.20.20.140">
    <property type="entry name" value="Metal-dependent hydrolases"/>
    <property type="match status" value="1"/>
</dbReference>
<dbReference type="InterPro" id="IPR006330">
    <property type="entry name" value="Ado/ade_deaminase"/>
</dbReference>
<dbReference type="CDD" id="cd01320">
    <property type="entry name" value="ADA"/>
    <property type="match status" value="1"/>
</dbReference>
<dbReference type="InterPro" id="IPR028892">
    <property type="entry name" value="ADE"/>
</dbReference>
<proteinExistence type="inferred from homology"/>
<evidence type="ECO:0000313" key="8">
    <source>
        <dbReference type="Proteomes" id="UP000309133"/>
    </source>
</evidence>
<dbReference type="EC" id="3.5.4.2" evidence="5"/>
<feature type="binding site" evidence="5">
    <location>
        <position position="16"/>
    </location>
    <ligand>
        <name>Zn(2+)</name>
        <dbReference type="ChEBI" id="CHEBI:29105"/>
        <note>catalytic</note>
    </ligand>
</feature>
<dbReference type="GO" id="GO:0005829">
    <property type="term" value="C:cytosol"/>
    <property type="evidence" value="ECO:0007669"/>
    <property type="project" value="TreeGrafter"/>
</dbReference>
<name>A0A4V3WTR1_9MICO</name>
<dbReference type="RefSeq" id="WP_136425738.1">
    <property type="nucleotide sequence ID" value="NZ_SSSM01000001.1"/>
</dbReference>
<dbReference type="HAMAP" id="MF_01962">
    <property type="entry name" value="Adenine_deaminase"/>
    <property type="match status" value="1"/>
</dbReference>
<sequence>MDIAEFARRIPKAELHLHLEGTLEPELKLALAHRNNIPLTETTAEEVRDTYTFTDLSSFLAVYYPSMEVLQTEDDFFDLAMAYLNRASAQGVRHVEMFFDPQSHTSRGVQFSTVIRGYRRALITARRSFAIQGELIMCFLRDMDPSFAMATLMEALPHRDWIIGVGLDSDERGNPPAKFAAVMARARAEGFLVTVHCDIDQQDSAEHIRQAIHELQVDRIDHGTNIVEDRRLLREAKSRGLGLTVCPLSNGFVSDAMKTDEIMQLFDAGLLVSINSDDPAYFGGYIGDNYAALAKAADLTREQLTRFARNSFESSWLSPRIRDHFLEEIDAFVAAHPD</sequence>
<dbReference type="InterPro" id="IPR006650">
    <property type="entry name" value="A/AMP_deam_AS"/>
</dbReference>
<feature type="binding site" evidence="5">
    <location>
        <position position="278"/>
    </location>
    <ligand>
        <name>substrate</name>
    </ligand>
</feature>
<accession>A0A4V3WTR1</accession>
<dbReference type="Pfam" id="PF00962">
    <property type="entry name" value="A_deaminase"/>
    <property type="match status" value="1"/>
</dbReference>